<dbReference type="FunFam" id="1.10.540.10:FF:000002">
    <property type="entry name" value="Acyl-CoA dehydrogenase FadE19"/>
    <property type="match status" value="1"/>
</dbReference>
<dbReference type="InterPro" id="IPR006091">
    <property type="entry name" value="Acyl-CoA_Oxase/DH_mid-dom"/>
</dbReference>
<feature type="domain" description="Acyl-CoA dehydrogenase/oxidase C-terminal" evidence="9">
    <location>
        <begin position="229"/>
        <end position="377"/>
    </location>
</feature>
<name>A0A1N7JK26_9BACL</name>
<evidence type="ECO:0000256" key="7">
    <source>
        <dbReference type="ARBA" id="ARBA00067585"/>
    </source>
</evidence>
<feature type="domain" description="Acyl-CoA oxidase/dehydrogenase middle" evidence="10">
    <location>
        <begin position="122"/>
        <end position="215"/>
    </location>
</feature>
<sequence length="380" mass="41405">MDLRFTEEQEMMRKMVRDFARTEIPPWIPSMDGEDRFPGELVRKMGELGLMGIPVPEEWGGAGADFVSYILALEEIAKVSAATGVILAVHTSVGTFPILRYGTEEQKQKYVSRLARGEYLGAFALTEPHAGSDASAIRTRAVRKGDRYILDGSKIFITNAGAADTYVTFAVTDPDQGSKGISAFIVEKDTPGLIVGKKEKKMGLGGSNTSELILESAEVPVKNRLGREGQGYEIALSNLAGGRIGIGAQALGIATSALEVATAYAKERHQFGRPIGKLQAIQYKLADIATEVEAARLLIYRAATLYQEGRPCRKESSMAKMFASDTAMKATIEAVQVFGGYGYTREYPVERLFRDAKITQIYEGTNEIQRLVIAGELLKG</sequence>
<dbReference type="PROSITE" id="PS00072">
    <property type="entry name" value="ACYL_COA_DH_1"/>
    <property type="match status" value="1"/>
</dbReference>
<protein>
    <recommendedName>
        <fullName evidence="7">Acyl-CoA dehydrogenase</fullName>
    </recommendedName>
</protein>
<evidence type="ECO:0000256" key="4">
    <source>
        <dbReference type="ARBA" id="ARBA00022827"/>
    </source>
</evidence>
<comment type="cofactor">
    <cofactor evidence="1 8">
        <name>FAD</name>
        <dbReference type="ChEBI" id="CHEBI:57692"/>
    </cofactor>
</comment>
<dbReference type="PANTHER" id="PTHR43884:SF12">
    <property type="entry name" value="ISOVALERYL-COA DEHYDROGENASE, MITOCHONDRIAL-RELATED"/>
    <property type="match status" value="1"/>
</dbReference>
<dbReference type="OrthoDB" id="9802447at2"/>
<dbReference type="EMBL" id="FTOD01000002">
    <property type="protein sequence ID" value="SIS49678.1"/>
    <property type="molecule type" value="Genomic_DNA"/>
</dbReference>
<dbReference type="GO" id="GO:0003995">
    <property type="term" value="F:acyl-CoA dehydrogenase activity"/>
    <property type="evidence" value="ECO:0007669"/>
    <property type="project" value="InterPro"/>
</dbReference>
<dbReference type="InterPro" id="IPR006089">
    <property type="entry name" value="Acyl-CoA_DH_CS"/>
</dbReference>
<evidence type="ECO:0000313" key="12">
    <source>
        <dbReference type="EMBL" id="SIS49678.1"/>
    </source>
</evidence>
<dbReference type="PIRSF" id="PIRSF016578">
    <property type="entry name" value="HsaA"/>
    <property type="match status" value="1"/>
</dbReference>
<dbReference type="FunFam" id="2.40.110.10:FF:000001">
    <property type="entry name" value="Acyl-CoA dehydrogenase, mitochondrial"/>
    <property type="match status" value="1"/>
</dbReference>
<evidence type="ECO:0000256" key="6">
    <source>
        <dbReference type="ARBA" id="ARBA00052546"/>
    </source>
</evidence>
<proteinExistence type="inferred from homology"/>
<gene>
    <name evidence="12" type="ORF">SAMN05421790_102175</name>
</gene>
<evidence type="ECO:0000259" key="9">
    <source>
        <dbReference type="Pfam" id="PF00441"/>
    </source>
</evidence>
<evidence type="ECO:0000256" key="8">
    <source>
        <dbReference type="RuleBase" id="RU362125"/>
    </source>
</evidence>
<comment type="similarity">
    <text evidence="2 8">Belongs to the acyl-CoA dehydrogenase family.</text>
</comment>
<dbReference type="Proteomes" id="UP000186795">
    <property type="component" value="Unassembled WGS sequence"/>
</dbReference>
<dbReference type="PROSITE" id="PS00073">
    <property type="entry name" value="ACYL_COA_DH_2"/>
    <property type="match status" value="1"/>
</dbReference>
<reference evidence="13" key="1">
    <citation type="submission" date="2017-01" db="EMBL/GenBank/DDBJ databases">
        <authorList>
            <person name="Varghese N."/>
            <person name="Submissions S."/>
        </authorList>
    </citation>
    <scope>NUCLEOTIDE SEQUENCE [LARGE SCALE GENOMIC DNA]</scope>
    <source>
        <strain evidence="13">DSM 45196</strain>
    </source>
</reference>
<feature type="domain" description="Acyl-CoA dehydrogenase/oxidase N-terminal" evidence="11">
    <location>
        <begin position="6"/>
        <end position="118"/>
    </location>
</feature>
<evidence type="ECO:0000259" key="10">
    <source>
        <dbReference type="Pfam" id="PF02770"/>
    </source>
</evidence>
<dbReference type="CDD" id="cd01158">
    <property type="entry name" value="SCAD_SBCAD"/>
    <property type="match status" value="1"/>
</dbReference>
<keyword evidence="5 8" id="KW-0560">Oxidoreductase</keyword>
<dbReference type="InterPro" id="IPR037069">
    <property type="entry name" value="AcylCoA_DH/ox_N_sf"/>
</dbReference>
<dbReference type="AlphaFoldDB" id="A0A1N7JK26"/>
<dbReference type="InterPro" id="IPR036250">
    <property type="entry name" value="AcylCo_DH-like_C"/>
</dbReference>
<dbReference type="InterPro" id="IPR046373">
    <property type="entry name" value="Acyl-CoA_Oxase/DH_mid-dom_sf"/>
</dbReference>
<keyword evidence="3 8" id="KW-0285">Flavoprotein</keyword>
<evidence type="ECO:0000256" key="2">
    <source>
        <dbReference type="ARBA" id="ARBA00009347"/>
    </source>
</evidence>
<evidence type="ECO:0000256" key="1">
    <source>
        <dbReference type="ARBA" id="ARBA00001974"/>
    </source>
</evidence>
<evidence type="ECO:0000259" key="11">
    <source>
        <dbReference type="Pfam" id="PF02771"/>
    </source>
</evidence>
<dbReference type="GO" id="GO:0050660">
    <property type="term" value="F:flavin adenine dinucleotide binding"/>
    <property type="evidence" value="ECO:0007669"/>
    <property type="project" value="InterPro"/>
</dbReference>
<keyword evidence="4 8" id="KW-0274">FAD</keyword>
<dbReference type="RefSeq" id="WP_076523717.1">
    <property type="nucleotide sequence ID" value="NZ_CP048103.1"/>
</dbReference>
<dbReference type="Pfam" id="PF02771">
    <property type="entry name" value="Acyl-CoA_dh_N"/>
    <property type="match status" value="1"/>
</dbReference>
<comment type="catalytic activity">
    <reaction evidence="6">
        <text>a 2,3-saturated acyl-CoA + A = a 2,3-dehydroacyl-CoA + AH2</text>
        <dbReference type="Rhea" id="RHEA:48608"/>
        <dbReference type="ChEBI" id="CHEBI:13193"/>
        <dbReference type="ChEBI" id="CHEBI:17499"/>
        <dbReference type="ChEBI" id="CHEBI:60015"/>
        <dbReference type="ChEBI" id="CHEBI:65111"/>
    </reaction>
</comment>
<dbReference type="Gene3D" id="1.10.540.10">
    <property type="entry name" value="Acyl-CoA dehydrogenase/oxidase, N-terminal domain"/>
    <property type="match status" value="1"/>
</dbReference>
<dbReference type="SUPFAM" id="SSF56645">
    <property type="entry name" value="Acyl-CoA dehydrogenase NM domain-like"/>
    <property type="match status" value="1"/>
</dbReference>
<dbReference type="InterPro" id="IPR013786">
    <property type="entry name" value="AcylCoA_DH/ox_N"/>
</dbReference>
<evidence type="ECO:0000256" key="5">
    <source>
        <dbReference type="ARBA" id="ARBA00023002"/>
    </source>
</evidence>
<dbReference type="InterPro" id="IPR009075">
    <property type="entry name" value="AcylCo_DH/oxidase_C"/>
</dbReference>
<dbReference type="Gene3D" id="1.20.140.10">
    <property type="entry name" value="Butyryl-CoA Dehydrogenase, subunit A, domain 3"/>
    <property type="match status" value="1"/>
</dbReference>
<dbReference type="InterPro" id="IPR009100">
    <property type="entry name" value="AcylCoA_DH/oxidase_NM_dom_sf"/>
</dbReference>
<evidence type="ECO:0000256" key="3">
    <source>
        <dbReference type="ARBA" id="ARBA00022630"/>
    </source>
</evidence>
<dbReference type="PANTHER" id="PTHR43884">
    <property type="entry name" value="ACYL-COA DEHYDROGENASE"/>
    <property type="match status" value="1"/>
</dbReference>
<dbReference type="Pfam" id="PF00441">
    <property type="entry name" value="Acyl-CoA_dh_1"/>
    <property type="match status" value="1"/>
</dbReference>
<dbReference type="FunFam" id="1.20.140.10:FF:000004">
    <property type="entry name" value="Acyl-CoA dehydrogenase FadE25"/>
    <property type="match status" value="1"/>
</dbReference>
<evidence type="ECO:0000313" key="13">
    <source>
        <dbReference type="Proteomes" id="UP000186795"/>
    </source>
</evidence>
<organism evidence="12 13">
    <name type="scientific">Kroppenstedtia eburnea</name>
    <dbReference type="NCBI Taxonomy" id="714067"/>
    <lineage>
        <taxon>Bacteria</taxon>
        <taxon>Bacillati</taxon>
        <taxon>Bacillota</taxon>
        <taxon>Bacilli</taxon>
        <taxon>Bacillales</taxon>
        <taxon>Thermoactinomycetaceae</taxon>
        <taxon>Kroppenstedtia</taxon>
    </lineage>
</organism>
<dbReference type="SUPFAM" id="SSF47203">
    <property type="entry name" value="Acyl-CoA dehydrogenase C-terminal domain-like"/>
    <property type="match status" value="1"/>
</dbReference>
<keyword evidence="13" id="KW-1185">Reference proteome</keyword>
<dbReference type="Gene3D" id="2.40.110.10">
    <property type="entry name" value="Butyryl-CoA Dehydrogenase, subunit A, domain 2"/>
    <property type="match status" value="1"/>
</dbReference>
<accession>A0A1N7JK26</accession>
<dbReference type="Pfam" id="PF02770">
    <property type="entry name" value="Acyl-CoA_dh_M"/>
    <property type="match status" value="1"/>
</dbReference>